<dbReference type="Pfam" id="PF00512">
    <property type="entry name" value="HisKA"/>
    <property type="match status" value="1"/>
</dbReference>
<protein>
    <recommendedName>
        <fullName evidence="2">histidine kinase</fullName>
        <ecNumber evidence="2">2.7.13.3</ecNumber>
    </recommendedName>
</protein>
<dbReference type="SUPFAM" id="SSF55874">
    <property type="entry name" value="ATPase domain of HSP90 chaperone/DNA topoisomerase II/histidine kinase"/>
    <property type="match status" value="1"/>
</dbReference>
<comment type="caution">
    <text evidence="9">The sequence shown here is derived from an EMBL/GenBank/DDBJ whole genome shotgun (WGS) entry which is preliminary data.</text>
</comment>
<dbReference type="AlphaFoldDB" id="A0A7K1XXB7"/>
<keyword evidence="7" id="KW-0812">Transmembrane</keyword>
<dbReference type="PRINTS" id="PR00344">
    <property type="entry name" value="BCTRLSENSOR"/>
</dbReference>
<accession>A0A7K1XXB7</accession>
<keyword evidence="10" id="KW-1185">Reference proteome</keyword>
<dbReference type="InterPro" id="IPR036890">
    <property type="entry name" value="HATPase_C_sf"/>
</dbReference>
<evidence type="ECO:0000256" key="4">
    <source>
        <dbReference type="ARBA" id="ARBA00022679"/>
    </source>
</evidence>
<gene>
    <name evidence="9" type="ORF">GS398_08655</name>
</gene>
<dbReference type="PROSITE" id="PS50109">
    <property type="entry name" value="HIS_KIN"/>
    <property type="match status" value="1"/>
</dbReference>
<keyword evidence="5" id="KW-0418">Kinase</keyword>
<evidence type="ECO:0000256" key="5">
    <source>
        <dbReference type="ARBA" id="ARBA00022777"/>
    </source>
</evidence>
<keyword evidence="4" id="KW-0808">Transferase</keyword>
<evidence type="ECO:0000313" key="10">
    <source>
        <dbReference type="Proteomes" id="UP000451233"/>
    </source>
</evidence>
<dbReference type="RefSeq" id="WP_160906370.1">
    <property type="nucleotide sequence ID" value="NZ_WVHS01000002.1"/>
</dbReference>
<dbReference type="Proteomes" id="UP000451233">
    <property type="component" value="Unassembled WGS sequence"/>
</dbReference>
<name>A0A7K1XXB7_9SPHI</name>
<dbReference type="SMART" id="SM00388">
    <property type="entry name" value="HisKA"/>
    <property type="match status" value="1"/>
</dbReference>
<dbReference type="InterPro" id="IPR003594">
    <property type="entry name" value="HATPase_dom"/>
</dbReference>
<dbReference type="Gene3D" id="1.10.287.130">
    <property type="match status" value="1"/>
</dbReference>
<dbReference type="PANTHER" id="PTHR45453">
    <property type="entry name" value="PHOSPHATE REGULON SENSOR PROTEIN PHOR"/>
    <property type="match status" value="1"/>
</dbReference>
<keyword evidence="7" id="KW-0472">Membrane</keyword>
<sequence>MIAIILLISLSGKHTFDAFNIIVVTLIVTLSATAATLWVQHALMEPIRVCRDALTDYVEKQQLPNIPKSFPDEIGVLMRGLTMAIHTFDNHIQEKKAITNLLAHDLRAPLNNIIQITELIDGNQDEESLKEYVHYIRQAAAHQRNILGNVLELMRLEIRHSQTSEQTNVKEVINRCVEHLSMNITAKDLKVNVNVMANHKINISKQAVELVINNLLTNAIKFSQPGQPVYIEGARHKDHFQLSVRDEGEGFNTEDTSRLFDVFTRLSREGTFGEVSNGIGLHLCKKIIESNGGRITAKSEGKGSGATFTLVIPY</sequence>
<evidence type="ECO:0000256" key="1">
    <source>
        <dbReference type="ARBA" id="ARBA00000085"/>
    </source>
</evidence>
<evidence type="ECO:0000256" key="2">
    <source>
        <dbReference type="ARBA" id="ARBA00012438"/>
    </source>
</evidence>
<dbReference type="GO" id="GO:0000155">
    <property type="term" value="F:phosphorelay sensor kinase activity"/>
    <property type="evidence" value="ECO:0007669"/>
    <property type="project" value="InterPro"/>
</dbReference>
<feature type="domain" description="Histidine kinase" evidence="8">
    <location>
        <begin position="101"/>
        <end position="314"/>
    </location>
</feature>
<keyword evidence="6" id="KW-0902">Two-component regulatory system</keyword>
<dbReference type="Pfam" id="PF02518">
    <property type="entry name" value="HATPase_c"/>
    <property type="match status" value="1"/>
</dbReference>
<evidence type="ECO:0000313" key="9">
    <source>
        <dbReference type="EMBL" id="MXV15369.1"/>
    </source>
</evidence>
<dbReference type="EC" id="2.7.13.3" evidence="2"/>
<dbReference type="GO" id="GO:0016036">
    <property type="term" value="P:cellular response to phosphate starvation"/>
    <property type="evidence" value="ECO:0007669"/>
    <property type="project" value="TreeGrafter"/>
</dbReference>
<dbReference type="InterPro" id="IPR050351">
    <property type="entry name" value="BphY/WalK/GraS-like"/>
</dbReference>
<evidence type="ECO:0000259" key="8">
    <source>
        <dbReference type="PROSITE" id="PS50109"/>
    </source>
</evidence>
<evidence type="ECO:0000256" key="7">
    <source>
        <dbReference type="SAM" id="Phobius"/>
    </source>
</evidence>
<evidence type="ECO:0000256" key="6">
    <source>
        <dbReference type="ARBA" id="ARBA00023012"/>
    </source>
</evidence>
<dbReference type="InterPro" id="IPR004358">
    <property type="entry name" value="Sig_transdc_His_kin-like_C"/>
</dbReference>
<dbReference type="InterPro" id="IPR036097">
    <property type="entry name" value="HisK_dim/P_sf"/>
</dbReference>
<dbReference type="InterPro" id="IPR005467">
    <property type="entry name" value="His_kinase_dom"/>
</dbReference>
<dbReference type="GO" id="GO:0005886">
    <property type="term" value="C:plasma membrane"/>
    <property type="evidence" value="ECO:0007669"/>
    <property type="project" value="TreeGrafter"/>
</dbReference>
<organism evidence="9 10">
    <name type="scientific">Hufsiella ginkgonis</name>
    <dbReference type="NCBI Taxonomy" id="2695274"/>
    <lineage>
        <taxon>Bacteria</taxon>
        <taxon>Pseudomonadati</taxon>
        <taxon>Bacteroidota</taxon>
        <taxon>Sphingobacteriia</taxon>
        <taxon>Sphingobacteriales</taxon>
        <taxon>Sphingobacteriaceae</taxon>
        <taxon>Hufsiella</taxon>
    </lineage>
</organism>
<comment type="catalytic activity">
    <reaction evidence="1">
        <text>ATP + protein L-histidine = ADP + protein N-phospho-L-histidine.</text>
        <dbReference type="EC" id="2.7.13.3"/>
    </reaction>
</comment>
<dbReference type="Gene3D" id="3.30.565.10">
    <property type="entry name" value="Histidine kinase-like ATPase, C-terminal domain"/>
    <property type="match status" value="1"/>
</dbReference>
<dbReference type="CDD" id="cd00082">
    <property type="entry name" value="HisKA"/>
    <property type="match status" value="1"/>
</dbReference>
<keyword evidence="7" id="KW-1133">Transmembrane helix</keyword>
<keyword evidence="3" id="KW-0597">Phosphoprotein</keyword>
<dbReference type="EMBL" id="WVHS01000002">
    <property type="protein sequence ID" value="MXV15369.1"/>
    <property type="molecule type" value="Genomic_DNA"/>
</dbReference>
<dbReference type="GO" id="GO:0004721">
    <property type="term" value="F:phosphoprotein phosphatase activity"/>
    <property type="evidence" value="ECO:0007669"/>
    <property type="project" value="TreeGrafter"/>
</dbReference>
<dbReference type="SUPFAM" id="SSF47384">
    <property type="entry name" value="Homodimeric domain of signal transducing histidine kinase"/>
    <property type="match status" value="1"/>
</dbReference>
<dbReference type="FunFam" id="3.30.565.10:FF:000006">
    <property type="entry name" value="Sensor histidine kinase WalK"/>
    <property type="match status" value="1"/>
</dbReference>
<feature type="transmembrane region" description="Helical" evidence="7">
    <location>
        <begin position="18"/>
        <end position="39"/>
    </location>
</feature>
<dbReference type="PANTHER" id="PTHR45453:SF1">
    <property type="entry name" value="PHOSPHATE REGULON SENSOR PROTEIN PHOR"/>
    <property type="match status" value="1"/>
</dbReference>
<dbReference type="InterPro" id="IPR003661">
    <property type="entry name" value="HisK_dim/P_dom"/>
</dbReference>
<reference evidence="9 10" key="1">
    <citation type="submission" date="2019-11" db="EMBL/GenBank/DDBJ databases">
        <title>Pedobacter sp. HMF7056 Genome sequencing and assembly.</title>
        <authorList>
            <person name="Kang H."/>
            <person name="Kim H."/>
            <person name="Joh K."/>
        </authorList>
    </citation>
    <scope>NUCLEOTIDE SEQUENCE [LARGE SCALE GENOMIC DNA]</scope>
    <source>
        <strain evidence="9 10">HMF7056</strain>
    </source>
</reference>
<proteinExistence type="predicted"/>
<dbReference type="SMART" id="SM00387">
    <property type="entry name" value="HATPase_c"/>
    <property type="match status" value="1"/>
</dbReference>
<evidence type="ECO:0000256" key="3">
    <source>
        <dbReference type="ARBA" id="ARBA00022553"/>
    </source>
</evidence>